<dbReference type="RefSeq" id="WP_274356371.1">
    <property type="nucleotide sequence ID" value="NZ_CP118099.1"/>
</dbReference>
<dbReference type="EMBL" id="CP118099">
    <property type="protein sequence ID" value="WDH75120.1"/>
    <property type="molecule type" value="Genomic_DNA"/>
</dbReference>
<protein>
    <recommendedName>
        <fullName evidence="3">Immunity protein 30</fullName>
    </recommendedName>
</protein>
<reference evidence="1 2" key="1">
    <citation type="submission" date="2023-02" db="EMBL/GenBank/DDBJ databases">
        <title>A bacterium isolated from plastisphere.</title>
        <authorList>
            <person name="Sun Y."/>
        </authorList>
    </citation>
    <scope>NUCLEOTIDE SEQUENCE [LARGE SCALE GENOMIC DNA]</scope>
    <source>
        <strain evidence="2">a-1</strain>
    </source>
</reference>
<evidence type="ECO:0000313" key="1">
    <source>
        <dbReference type="EMBL" id="WDH75120.1"/>
    </source>
</evidence>
<proteinExistence type="predicted"/>
<organism evidence="1 2">
    <name type="scientific">Exiguobacterium marinum</name>
    <dbReference type="NCBI Taxonomy" id="273528"/>
    <lineage>
        <taxon>Bacteria</taxon>
        <taxon>Bacillati</taxon>
        <taxon>Bacillota</taxon>
        <taxon>Bacilli</taxon>
        <taxon>Bacillales</taxon>
        <taxon>Bacillales Family XII. Incertae Sedis</taxon>
        <taxon>Exiguobacterium</taxon>
    </lineage>
</organism>
<name>A0ABY7WZE8_9BACL</name>
<evidence type="ECO:0008006" key="3">
    <source>
        <dbReference type="Google" id="ProtNLM"/>
    </source>
</evidence>
<dbReference type="Proteomes" id="UP001213680">
    <property type="component" value="Chromosome"/>
</dbReference>
<accession>A0ABY7WZE8</accession>
<keyword evidence="2" id="KW-1185">Reference proteome</keyword>
<gene>
    <name evidence="1" type="ORF">PTI97_09840</name>
</gene>
<sequence length="143" mass="16191">MSNNLKTLIVSGRFKEVKDIYQTTDFKTFKNDLLTLAYDNENLSNYSVLVYLLLDTEDDKLHDLAFQVLSQPLCHIEGAYASSLYHAQRAVDLTDAADVKRLENLLFLNIIPEKIVSDEQAKSIAKKILVLDPTNEVAKDTLN</sequence>
<evidence type="ECO:0000313" key="2">
    <source>
        <dbReference type="Proteomes" id="UP001213680"/>
    </source>
</evidence>